<dbReference type="OrthoDB" id="407355at2759"/>
<dbReference type="Proteomes" id="UP000799439">
    <property type="component" value="Unassembled WGS sequence"/>
</dbReference>
<dbReference type="GO" id="GO:0006412">
    <property type="term" value="P:translation"/>
    <property type="evidence" value="ECO:0007669"/>
    <property type="project" value="UniProtKB-KW"/>
</dbReference>
<name>A0A9P4IY24_9PEZI</name>
<dbReference type="SUPFAM" id="SSF55194">
    <property type="entry name" value="Ribosome recycling factor, RRF"/>
    <property type="match status" value="1"/>
</dbReference>
<sequence length="286" mass="31545">MKPLTWRQSGRSWRLFSDLTHDAPSVGNRQFRHFSRTPVAGRPSKLSYNTTSITPTRCAQQFSTSPYLQKKKNKTRDADDTPAQDSSSPAAQEVDPFDLSILESDLDSALERLKNALSQLRSGGRFNPAALEALRVQPEKDNKATYPLRDLVQVVPRGGRELHLLVNDSAHVKPVTSAVLGSDLNLTPQPDPTGQNAQLLVVKIPPPTAESRKKVVEAAGKAGSVAADAVRNARGTQQKKFRKMELDRVVRKDDLRKAHSNMEDLVRKKGDEVKKIVDAAKKALDA</sequence>
<reference evidence="6" key="1">
    <citation type="journal article" date="2020" name="Stud. Mycol.">
        <title>101 Dothideomycetes genomes: a test case for predicting lifestyles and emergence of pathogens.</title>
        <authorList>
            <person name="Haridas S."/>
            <person name="Albert R."/>
            <person name="Binder M."/>
            <person name="Bloem J."/>
            <person name="Labutti K."/>
            <person name="Salamov A."/>
            <person name="Andreopoulos B."/>
            <person name="Baker S."/>
            <person name="Barry K."/>
            <person name="Bills G."/>
            <person name="Bluhm B."/>
            <person name="Cannon C."/>
            <person name="Castanera R."/>
            <person name="Culley D."/>
            <person name="Daum C."/>
            <person name="Ezra D."/>
            <person name="Gonzalez J."/>
            <person name="Henrissat B."/>
            <person name="Kuo A."/>
            <person name="Liang C."/>
            <person name="Lipzen A."/>
            <person name="Lutzoni F."/>
            <person name="Magnuson J."/>
            <person name="Mondo S."/>
            <person name="Nolan M."/>
            <person name="Ohm R."/>
            <person name="Pangilinan J."/>
            <person name="Park H.-J."/>
            <person name="Ramirez L."/>
            <person name="Alfaro M."/>
            <person name="Sun H."/>
            <person name="Tritt A."/>
            <person name="Yoshinaga Y."/>
            <person name="Zwiers L.-H."/>
            <person name="Turgeon B."/>
            <person name="Goodwin S."/>
            <person name="Spatafora J."/>
            <person name="Crous P."/>
            <person name="Grigoriev I."/>
        </authorList>
    </citation>
    <scope>NUCLEOTIDE SEQUENCE</scope>
    <source>
        <strain evidence="6">CBS 260.36</strain>
    </source>
</reference>
<comment type="similarity">
    <text evidence="1">Belongs to the RRF family.</text>
</comment>
<dbReference type="GO" id="GO:0005739">
    <property type="term" value="C:mitochondrion"/>
    <property type="evidence" value="ECO:0007669"/>
    <property type="project" value="TreeGrafter"/>
</dbReference>
<dbReference type="EMBL" id="ML996087">
    <property type="protein sequence ID" value="KAF2151987.1"/>
    <property type="molecule type" value="Genomic_DNA"/>
</dbReference>
<dbReference type="AlphaFoldDB" id="A0A9P4IY24"/>
<comment type="caution">
    <text evidence="6">The sequence shown here is derived from an EMBL/GenBank/DDBJ whole genome shotgun (WGS) entry which is preliminary data.</text>
</comment>
<comment type="function">
    <text evidence="3">Necessary for protein synthesis in mitochondria. Functions as a ribosome recycling factor in mitochondria.</text>
</comment>
<accession>A0A9P4IY24</accession>
<keyword evidence="7" id="KW-1185">Reference proteome</keyword>
<dbReference type="InterPro" id="IPR002661">
    <property type="entry name" value="Ribosome_recyc_fac"/>
</dbReference>
<dbReference type="InterPro" id="IPR023584">
    <property type="entry name" value="Ribosome_recyc_fac_dom"/>
</dbReference>
<gene>
    <name evidence="6" type="ORF">K461DRAFT_279507</name>
</gene>
<feature type="region of interest" description="Disordered" evidence="4">
    <location>
        <begin position="59"/>
        <end position="96"/>
    </location>
</feature>
<dbReference type="PANTHER" id="PTHR20982">
    <property type="entry name" value="RIBOSOME RECYCLING FACTOR"/>
    <property type="match status" value="1"/>
</dbReference>
<proteinExistence type="inferred from homology"/>
<evidence type="ECO:0000256" key="4">
    <source>
        <dbReference type="SAM" id="MobiDB-lite"/>
    </source>
</evidence>
<protein>
    <submittedName>
        <fullName evidence="6">Ribosome recycling factor</fullName>
    </submittedName>
</protein>
<evidence type="ECO:0000313" key="6">
    <source>
        <dbReference type="EMBL" id="KAF2151987.1"/>
    </source>
</evidence>
<dbReference type="InterPro" id="IPR036191">
    <property type="entry name" value="RRF_sf"/>
</dbReference>
<evidence type="ECO:0000256" key="3">
    <source>
        <dbReference type="ARBA" id="ARBA00024909"/>
    </source>
</evidence>
<dbReference type="Gene3D" id="3.30.1360.40">
    <property type="match status" value="1"/>
</dbReference>
<dbReference type="Pfam" id="PF01765">
    <property type="entry name" value="RRF"/>
    <property type="match status" value="1"/>
</dbReference>
<feature type="domain" description="Ribosome recycling factor" evidence="5">
    <location>
        <begin position="113"/>
        <end position="284"/>
    </location>
</feature>
<evidence type="ECO:0000259" key="5">
    <source>
        <dbReference type="Pfam" id="PF01765"/>
    </source>
</evidence>
<dbReference type="Gene3D" id="1.10.132.20">
    <property type="entry name" value="Ribosome-recycling factor"/>
    <property type="match status" value="1"/>
</dbReference>
<evidence type="ECO:0000256" key="1">
    <source>
        <dbReference type="ARBA" id="ARBA00005912"/>
    </source>
</evidence>
<dbReference type="PANTHER" id="PTHR20982:SF3">
    <property type="entry name" value="MITOCHONDRIAL RIBOSOME RECYCLING FACTOR PSEUDO 1"/>
    <property type="match status" value="1"/>
</dbReference>
<keyword evidence="2" id="KW-0648">Protein biosynthesis</keyword>
<evidence type="ECO:0000256" key="2">
    <source>
        <dbReference type="ARBA" id="ARBA00022917"/>
    </source>
</evidence>
<dbReference type="GO" id="GO:0043023">
    <property type="term" value="F:ribosomal large subunit binding"/>
    <property type="evidence" value="ECO:0007669"/>
    <property type="project" value="TreeGrafter"/>
</dbReference>
<evidence type="ECO:0000313" key="7">
    <source>
        <dbReference type="Proteomes" id="UP000799439"/>
    </source>
</evidence>
<organism evidence="6 7">
    <name type="scientific">Myriangium duriaei CBS 260.36</name>
    <dbReference type="NCBI Taxonomy" id="1168546"/>
    <lineage>
        <taxon>Eukaryota</taxon>
        <taxon>Fungi</taxon>
        <taxon>Dikarya</taxon>
        <taxon>Ascomycota</taxon>
        <taxon>Pezizomycotina</taxon>
        <taxon>Dothideomycetes</taxon>
        <taxon>Dothideomycetidae</taxon>
        <taxon>Myriangiales</taxon>
        <taxon>Myriangiaceae</taxon>
        <taxon>Myriangium</taxon>
    </lineage>
</organism>